<dbReference type="InterPro" id="IPR003593">
    <property type="entry name" value="AAA+_ATPase"/>
</dbReference>
<dbReference type="AlphaFoldDB" id="A0A330LZ07"/>
<dbReference type="KEGG" id="mya:MORIYA_2923"/>
<dbReference type="Proteomes" id="UP000250163">
    <property type="component" value="Chromosome MORIYA"/>
</dbReference>
<dbReference type="InterPro" id="IPR014721">
    <property type="entry name" value="Ribsml_uS5_D2-typ_fold_subgr"/>
</dbReference>
<dbReference type="InterPro" id="IPR004482">
    <property type="entry name" value="Mg_chelat-rel"/>
</dbReference>
<dbReference type="InterPro" id="IPR001208">
    <property type="entry name" value="MCM_dom"/>
</dbReference>
<dbReference type="Pfam" id="PF13541">
    <property type="entry name" value="ChlI"/>
    <property type="match status" value="1"/>
</dbReference>
<dbReference type="GO" id="GO:0005524">
    <property type="term" value="F:ATP binding"/>
    <property type="evidence" value="ECO:0007669"/>
    <property type="project" value="UniProtKB-KW"/>
</dbReference>
<evidence type="ECO:0000313" key="6">
    <source>
        <dbReference type="Proteomes" id="UP000250163"/>
    </source>
</evidence>
<keyword evidence="6" id="KW-1185">Reference proteome</keyword>
<evidence type="ECO:0000256" key="3">
    <source>
        <dbReference type="ARBA" id="ARBA00022840"/>
    </source>
</evidence>
<dbReference type="OrthoDB" id="9813147at2"/>
<dbReference type="InterPro" id="IPR020568">
    <property type="entry name" value="Ribosomal_Su5_D2-typ_SF"/>
</dbReference>
<evidence type="ECO:0000313" key="5">
    <source>
        <dbReference type="EMBL" id="SQD79385.1"/>
    </source>
</evidence>
<organism evidence="5 6">
    <name type="scientific">Moritella yayanosii</name>
    <dbReference type="NCBI Taxonomy" id="69539"/>
    <lineage>
        <taxon>Bacteria</taxon>
        <taxon>Pseudomonadati</taxon>
        <taxon>Pseudomonadota</taxon>
        <taxon>Gammaproteobacteria</taxon>
        <taxon>Alteromonadales</taxon>
        <taxon>Moritellaceae</taxon>
        <taxon>Moritella</taxon>
    </lineage>
</organism>
<dbReference type="PROSITE" id="PS50051">
    <property type="entry name" value="MCM_2"/>
    <property type="match status" value="1"/>
</dbReference>
<evidence type="ECO:0000256" key="1">
    <source>
        <dbReference type="ARBA" id="ARBA00006354"/>
    </source>
</evidence>
<dbReference type="PRINTS" id="PR01657">
    <property type="entry name" value="MCMFAMILY"/>
</dbReference>
<dbReference type="Pfam" id="PF01078">
    <property type="entry name" value="Mg_chelatase"/>
    <property type="match status" value="1"/>
</dbReference>
<sequence>MNLAVIYSRAILGINAPLITIEVHISEGLPGFTIVGLPETSVKEAKDRVRSALMNSNFVMPAKRITVNLGPADLPKEGSRYDLPIAIAILIASQQISTNRHQQLEFIGELSLSGKLQACRGTIPSLIAGKKAGRSSIIPIDNGHEAALIDNANCFTAADLQQVCQHINAEHTLPIAKRIRSLTTPESNQHDMQDIIGQQSAKRALEICAAGNHNLLLFGPPGTGKTMLASRLTSIQPDMTEQEALECAAIKSISGGEFVAQDWRRRPFRTPHHTSSAVALVGGGRNPRPGEITLAHNGVLFLDELPEYQRKALDSLREPLEAGHISICRANQQVDFPARFQLIAALNPSPSGYYDNNKWGGNNSQVAKYLSKLSGPFLDRFDLTIEVPALPKGSLTEPGQRGENSEQIKQRVSAAQLTQRQRCDKLNDALSSKEIAQYCPLQQQDAVFLELAIEKMGLSTRAFHKIIKVARTIADLNNCIDINKSHLLEALSYRAMDRLLQQINV</sequence>
<dbReference type="InterPro" id="IPR027417">
    <property type="entry name" value="P-loop_NTPase"/>
</dbReference>
<dbReference type="Gene3D" id="3.30.230.10">
    <property type="match status" value="1"/>
</dbReference>
<proteinExistence type="inferred from homology"/>
<feature type="domain" description="MCM C-terminal AAA(+) ATPase" evidence="4">
    <location>
        <begin position="290"/>
        <end position="383"/>
    </location>
</feature>
<keyword evidence="2" id="KW-0547">Nucleotide-binding</keyword>
<dbReference type="SUPFAM" id="SSF52540">
    <property type="entry name" value="P-loop containing nucleoside triphosphate hydrolases"/>
    <property type="match status" value="1"/>
</dbReference>
<dbReference type="InterPro" id="IPR045006">
    <property type="entry name" value="CHLI-like"/>
</dbReference>
<dbReference type="EMBL" id="LS483250">
    <property type="protein sequence ID" value="SQD79385.1"/>
    <property type="molecule type" value="Genomic_DNA"/>
</dbReference>
<dbReference type="NCBIfam" id="TIGR00368">
    <property type="entry name" value="YifB family Mg chelatase-like AAA ATPase"/>
    <property type="match status" value="1"/>
</dbReference>
<comment type="similarity">
    <text evidence="1">Belongs to the Mg-chelatase subunits D/I family. ComM subfamily.</text>
</comment>
<name>A0A330LZ07_9GAMM</name>
<keyword evidence="3" id="KW-0067">ATP-binding</keyword>
<dbReference type="Gene3D" id="3.40.50.300">
    <property type="entry name" value="P-loop containing nucleotide triphosphate hydrolases"/>
    <property type="match status" value="1"/>
</dbReference>
<dbReference type="PANTHER" id="PTHR32039">
    <property type="entry name" value="MAGNESIUM-CHELATASE SUBUNIT CHLI"/>
    <property type="match status" value="1"/>
</dbReference>
<dbReference type="InterPro" id="IPR025158">
    <property type="entry name" value="Mg_chelat-rel_C"/>
</dbReference>
<evidence type="ECO:0000256" key="2">
    <source>
        <dbReference type="ARBA" id="ARBA00022741"/>
    </source>
</evidence>
<accession>A0A330LZ07</accession>
<gene>
    <name evidence="5" type="primary">yifB</name>
    <name evidence="5" type="ORF">MORIYA_2923</name>
</gene>
<dbReference type="NCBIfam" id="NF007365">
    <property type="entry name" value="PRK09862.1"/>
    <property type="match status" value="1"/>
</dbReference>
<evidence type="ECO:0000259" key="4">
    <source>
        <dbReference type="PROSITE" id="PS50051"/>
    </source>
</evidence>
<dbReference type="Pfam" id="PF13335">
    <property type="entry name" value="Mg_chelatase_C"/>
    <property type="match status" value="1"/>
</dbReference>
<reference evidence="6" key="1">
    <citation type="submission" date="2018-05" db="EMBL/GenBank/DDBJ databases">
        <authorList>
            <person name="Cea G.-C."/>
            <person name="William W."/>
        </authorList>
    </citation>
    <scope>NUCLEOTIDE SEQUENCE [LARGE SCALE GENOMIC DNA]</scope>
    <source>
        <strain evidence="6">DB21MT 5</strain>
    </source>
</reference>
<dbReference type="RefSeq" id="WP_112716052.1">
    <property type="nucleotide sequence ID" value="NZ_LS483250.1"/>
</dbReference>
<dbReference type="PANTHER" id="PTHR32039:SF7">
    <property type="entry name" value="COMPETENCE PROTEIN COMM"/>
    <property type="match status" value="1"/>
</dbReference>
<dbReference type="InterPro" id="IPR000523">
    <property type="entry name" value="Mg_chelatse_chII-like_cat_dom"/>
</dbReference>
<protein>
    <submittedName>
        <fullName evidence="5">Putative bifunctional enzyme and transcriptional regulator</fullName>
    </submittedName>
</protein>
<dbReference type="GO" id="GO:0003677">
    <property type="term" value="F:DNA binding"/>
    <property type="evidence" value="ECO:0007669"/>
    <property type="project" value="InterPro"/>
</dbReference>
<dbReference type="SUPFAM" id="SSF54211">
    <property type="entry name" value="Ribosomal protein S5 domain 2-like"/>
    <property type="match status" value="1"/>
</dbReference>
<dbReference type="SMART" id="SM00382">
    <property type="entry name" value="AAA"/>
    <property type="match status" value="1"/>
</dbReference>